<feature type="transmembrane region" description="Helical" evidence="2">
    <location>
        <begin position="54"/>
        <end position="75"/>
    </location>
</feature>
<dbReference type="InterPro" id="IPR011992">
    <property type="entry name" value="EF-hand-dom_pair"/>
</dbReference>
<keyword evidence="5" id="KW-1185">Reference proteome</keyword>
<feature type="domain" description="EF-hand" evidence="3">
    <location>
        <begin position="134"/>
        <end position="165"/>
    </location>
</feature>
<feature type="domain" description="EF-hand" evidence="3">
    <location>
        <begin position="97"/>
        <end position="132"/>
    </location>
</feature>
<dbReference type="PROSITE" id="PS00018">
    <property type="entry name" value="EF_HAND_1"/>
    <property type="match status" value="2"/>
</dbReference>
<reference evidence="4 5" key="2">
    <citation type="submission" date="2018-11" db="EMBL/GenBank/DDBJ databases">
        <authorList>
            <consortium name="Pathogen Informatics"/>
        </authorList>
    </citation>
    <scope>NUCLEOTIDE SEQUENCE [LARGE SCALE GENOMIC DNA]</scope>
    <source>
        <strain evidence="4 5">NST_G2</strain>
    </source>
</reference>
<keyword evidence="2" id="KW-0472">Membrane</keyword>
<dbReference type="EMBL" id="UYSU01032399">
    <property type="protein sequence ID" value="VDL89388.1"/>
    <property type="molecule type" value="Genomic_DNA"/>
</dbReference>
<dbReference type="CDD" id="cd00051">
    <property type="entry name" value="EFh"/>
    <property type="match status" value="1"/>
</dbReference>
<dbReference type="AlphaFoldDB" id="A0A183SFK5"/>
<dbReference type="SMART" id="SM00054">
    <property type="entry name" value="EFh"/>
    <property type="match status" value="2"/>
</dbReference>
<evidence type="ECO:0000259" key="3">
    <source>
        <dbReference type="PROSITE" id="PS50222"/>
    </source>
</evidence>
<dbReference type="Proteomes" id="UP000275846">
    <property type="component" value="Unassembled WGS sequence"/>
</dbReference>
<dbReference type="SUPFAM" id="SSF47473">
    <property type="entry name" value="EF-hand"/>
    <property type="match status" value="1"/>
</dbReference>
<dbReference type="Gene3D" id="1.10.238.10">
    <property type="entry name" value="EF-hand"/>
    <property type="match status" value="1"/>
</dbReference>
<evidence type="ECO:0000256" key="1">
    <source>
        <dbReference type="ARBA" id="ARBA00022837"/>
    </source>
</evidence>
<reference evidence="6" key="1">
    <citation type="submission" date="2016-06" db="UniProtKB">
        <authorList>
            <consortium name="WormBaseParasite"/>
        </authorList>
    </citation>
    <scope>IDENTIFICATION</scope>
</reference>
<protein>
    <submittedName>
        <fullName evidence="6">EF-hand domain-containing protein</fullName>
    </submittedName>
</protein>
<evidence type="ECO:0000313" key="4">
    <source>
        <dbReference type="EMBL" id="VDL89388.1"/>
    </source>
</evidence>
<evidence type="ECO:0000313" key="6">
    <source>
        <dbReference type="WBParaSite" id="SSLN_0000310301-mRNA-1"/>
    </source>
</evidence>
<dbReference type="Pfam" id="PF13499">
    <property type="entry name" value="EF-hand_7"/>
    <property type="match status" value="1"/>
</dbReference>
<name>A0A183SFK5_SCHSO</name>
<dbReference type="WBParaSite" id="SSLN_0000310301-mRNA-1">
    <property type="protein sequence ID" value="SSLN_0000310301-mRNA-1"/>
    <property type="gene ID" value="SSLN_0000310301"/>
</dbReference>
<keyword evidence="2" id="KW-1133">Transmembrane helix</keyword>
<dbReference type="InterPro" id="IPR002048">
    <property type="entry name" value="EF_hand_dom"/>
</dbReference>
<keyword evidence="1" id="KW-0106">Calcium</keyword>
<evidence type="ECO:0000256" key="2">
    <source>
        <dbReference type="SAM" id="Phobius"/>
    </source>
</evidence>
<sequence length="165" mass="17857">MMMDSRTNLPEAERWRARVTAVPFGAVVGLGKAACLLASPTSISGLSSRCCSPWALGSVCSFALLALAELIRAVYEAPGRRDQHNAIRVSYDVLALFYSLAIDELMESLDADKSGKVSAEELMTALKGSGIDLESVKTFITSIDKDGDGQLDKKELRAFFKELGY</sequence>
<keyword evidence="2" id="KW-0812">Transmembrane</keyword>
<accession>A0A183SFK5</accession>
<organism evidence="6">
    <name type="scientific">Schistocephalus solidus</name>
    <name type="common">Tapeworm</name>
    <dbReference type="NCBI Taxonomy" id="70667"/>
    <lineage>
        <taxon>Eukaryota</taxon>
        <taxon>Metazoa</taxon>
        <taxon>Spiralia</taxon>
        <taxon>Lophotrochozoa</taxon>
        <taxon>Platyhelminthes</taxon>
        <taxon>Cestoda</taxon>
        <taxon>Eucestoda</taxon>
        <taxon>Diphyllobothriidea</taxon>
        <taxon>Diphyllobothriidae</taxon>
        <taxon>Schistocephalus</taxon>
    </lineage>
</organism>
<dbReference type="GO" id="GO:0005509">
    <property type="term" value="F:calcium ion binding"/>
    <property type="evidence" value="ECO:0007669"/>
    <property type="project" value="InterPro"/>
</dbReference>
<gene>
    <name evidence="4" type="ORF">SSLN_LOCUS3003</name>
</gene>
<evidence type="ECO:0000313" key="5">
    <source>
        <dbReference type="Proteomes" id="UP000275846"/>
    </source>
</evidence>
<proteinExistence type="predicted"/>
<dbReference type="PROSITE" id="PS50222">
    <property type="entry name" value="EF_HAND_2"/>
    <property type="match status" value="2"/>
</dbReference>
<dbReference type="OrthoDB" id="293868at2759"/>
<dbReference type="InterPro" id="IPR018247">
    <property type="entry name" value="EF_Hand_1_Ca_BS"/>
</dbReference>